<dbReference type="AlphaFoldDB" id="A0A8C7PGP6"/>
<accession>A0A8C7PGP6</accession>
<dbReference type="SUPFAM" id="SSF117281">
    <property type="entry name" value="Kelch motif"/>
    <property type="match status" value="1"/>
</dbReference>
<dbReference type="GeneTree" id="ENSGT00940000164710"/>
<reference evidence="3" key="2">
    <citation type="submission" date="2025-08" db="UniProtKB">
        <authorList>
            <consortium name="Ensembl"/>
        </authorList>
    </citation>
    <scope>IDENTIFICATION</scope>
</reference>
<proteinExistence type="predicted"/>
<protein>
    <submittedName>
        <fullName evidence="3">Zgc:163014</fullName>
    </submittedName>
</protein>
<dbReference type="PANTHER" id="PTHR46093">
    <property type="entry name" value="ACYL-COA-BINDING DOMAIN-CONTAINING PROTEIN 5"/>
    <property type="match status" value="1"/>
</dbReference>
<keyword evidence="1" id="KW-0880">Kelch repeat</keyword>
<reference evidence="3" key="1">
    <citation type="submission" date="2020-07" db="EMBL/GenBank/DDBJ databases">
        <title>A long reads based de novo assembly of the rainbow trout Arlee double haploid line genome.</title>
        <authorList>
            <person name="Gao G."/>
            <person name="Palti Y."/>
        </authorList>
    </citation>
    <scope>NUCLEOTIDE SEQUENCE [LARGE SCALE GENOMIC DNA]</scope>
</reference>
<evidence type="ECO:0000313" key="3">
    <source>
        <dbReference type="Ensembl" id="ENSOMYP00000022774.2"/>
    </source>
</evidence>
<dbReference type="PANTHER" id="PTHR46093:SF18">
    <property type="entry name" value="FIBRONECTIN TYPE-III DOMAIN-CONTAINING PROTEIN"/>
    <property type="match status" value="1"/>
</dbReference>
<evidence type="ECO:0000256" key="2">
    <source>
        <dbReference type="ARBA" id="ARBA00022737"/>
    </source>
</evidence>
<dbReference type="Gene3D" id="2.120.10.80">
    <property type="entry name" value="Kelch-type beta propeller"/>
    <property type="match status" value="1"/>
</dbReference>
<reference evidence="3" key="3">
    <citation type="submission" date="2025-09" db="UniProtKB">
        <authorList>
            <consortium name="Ensembl"/>
        </authorList>
    </citation>
    <scope>IDENTIFICATION</scope>
</reference>
<name>A0A8C7PGP6_ONCMY</name>
<keyword evidence="2" id="KW-0677">Repeat</keyword>
<evidence type="ECO:0000256" key="1">
    <source>
        <dbReference type="ARBA" id="ARBA00022441"/>
    </source>
</evidence>
<sequence>MSCGGCSWCMKSGRWSHKMCLSNPEMVIVIGGILSCAILLKCPSFVLCHPSCCPGDKAYRNALYIFNPDFELWYQPIVEGSDLYLGLCQCSLIIFLKTAIYLNNLNILRLGFMECTAVKYEIMPSLPRGYHAALPVSDNRMLVSGGCSAIGALQDIHIFNVDTSMWSSVVSPLLCAKPRAGHSMNNLGGSVLPGTVKQKQGEHTNTHSTLLVFGGSDCAGIFFNDPAKCTVEIPGDKRLDLKERL</sequence>
<organism evidence="3 4">
    <name type="scientific">Oncorhynchus mykiss</name>
    <name type="common">Rainbow trout</name>
    <name type="synonym">Salmo gairdneri</name>
    <dbReference type="NCBI Taxonomy" id="8022"/>
    <lineage>
        <taxon>Eukaryota</taxon>
        <taxon>Metazoa</taxon>
        <taxon>Chordata</taxon>
        <taxon>Craniata</taxon>
        <taxon>Vertebrata</taxon>
        <taxon>Euteleostomi</taxon>
        <taxon>Actinopterygii</taxon>
        <taxon>Neopterygii</taxon>
        <taxon>Teleostei</taxon>
        <taxon>Protacanthopterygii</taxon>
        <taxon>Salmoniformes</taxon>
        <taxon>Salmonidae</taxon>
        <taxon>Salmoninae</taxon>
        <taxon>Oncorhynchus</taxon>
    </lineage>
</organism>
<evidence type="ECO:0000313" key="4">
    <source>
        <dbReference type="Proteomes" id="UP000694395"/>
    </source>
</evidence>
<dbReference type="InterPro" id="IPR015915">
    <property type="entry name" value="Kelch-typ_b-propeller"/>
</dbReference>
<keyword evidence="4" id="KW-1185">Reference proteome</keyword>
<dbReference type="Ensembl" id="ENSOMYT00000024950.2">
    <property type="protein sequence ID" value="ENSOMYP00000022774.2"/>
    <property type="gene ID" value="ENSOMYG00000010864.2"/>
</dbReference>
<dbReference type="Proteomes" id="UP000694395">
    <property type="component" value="Chromosome 19"/>
</dbReference>